<protein>
    <submittedName>
        <fullName evidence="3">Response regulator</fullName>
    </submittedName>
</protein>
<sequence length="131" mass="15151">MERRADFILIDDDPVNNMLSEIIIEEVFPDARIVAFTDPKAGLDHVLIQRNPKIEGKCILFLDLNMPIMSGWDFMDQFEKSEISTKHQLEIYILSSSVNPADLDRAKKNPFIRDFIEKPLTEEVVMDLVSR</sequence>
<dbReference type="PANTHER" id="PTHR44520:SF2">
    <property type="entry name" value="RESPONSE REGULATOR RCP1"/>
    <property type="match status" value="1"/>
</dbReference>
<evidence type="ECO:0000313" key="3">
    <source>
        <dbReference type="EMBL" id="RIW12399.1"/>
    </source>
</evidence>
<evidence type="ECO:0000313" key="4">
    <source>
        <dbReference type="Proteomes" id="UP000283522"/>
    </source>
</evidence>
<dbReference type="PROSITE" id="PS50110">
    <property type="entry name" value="RESPONSE_REGULATORY"/>
    <property type="match status" value="1"/>
</dbReference>
<dbReference type="GO" id="GO:0000160">
    <property type="term" value="P:phosphorelay signal transduction system"/>
    <property type="evidence" value="ECO:0007669"/>
    <property type="project" value="InterPro"/>
</dbReference>
<comment type="caution">
    <text evidence="3">The sequence shown here is derived from an EMBL/GenBank/DDBJ whole genome shotgun (WGS) entry which is preliminary data.</text>
</comment>
<dbReference type="Pfam" id="PF00072">
    <property type="entry name" value="Response_reg"/>
    <property type="match status" value="1"/>
</dbReference>
<keyword evidence="4" id="KW-1185">Reference proteome</keyword>
<evidence type="ECO:0000259" key="2">
    <source>
        <dbReference type="PROSITE" id="PS50110"/>
    </source>
</evidence>
<dbReference type="InterPro" id="IPR011006">
    <property type="entry name" value="CheY-like_superfamily"/>
</dbReference>
<dbReference type="SUPFAM" id="SSF52172">
    <property type="entry name" value="CheY-like"/>
    <property type="match status" value="1"/>
</dbReference>
<dbReference type="InterPro" id="IPR052893">
    <property type="entry name" value="TCS_response_regulator"/>
</dbReference>
<dbReference type="OrthoDB" id="1524091at2"/>
<feature type="modified residue" description="4-aspartylphosphate" evidence="1">
    <location>
        <position position="63"/>
    </location>
</feature>
<reference evidence="3 4" key="1">
    <citation type="submission" date="2018-09" db="EMBL/GenBank/DDBJ databases">
        <authorList>
            <person name="Wang X."/>
            <person name="Du Z."/>
        </authorList>
    </citation>
    <scope>NUCLEOTIDE SEQUENCE [LARGE SCALE GENOMIC DNA]</scope>
    <source>
        <strain evidence="3 4">N3</strain>
    </source>
</reference>
<dbReference type="EMBL" id="QXML01000014">
    <property type="protein sequence ID" value="RIW12399.1"/>
    <property type="molecule type" value="Genomic_DNA"/>
</dbReference>
<accession>A0A418PM81</accession>
<dbReference type="PANTHER" id="PTHR44520">
    <property type="entry name" value="RESPONSE REGULATOR RCP1-RELATED"/>
    <property type="match status" value="1"/>
</dbReference>
<dbReference type="Gene3D" id="3.40.50.2300">
    <property type="match status" value="1"/>
</dbReference>
<dbReference type="AlphaFoldDB" id="A0A418PM81"/>
<keyword evidence="1" id="KW-0597">Phosphoprotein</keyword>
<evidence type="ECO:0000256" key="1">
    <source>
        <dbReference type="PROSITE-ProRule" id="PRU00169"/>
    </source>
</evidence>
<name>A0A418PM81_9BACT</name>
<dbReference type="RefSeq" id="WP_119479490.1">
    <property type="nucleotide sequence ID" value="NZ_QXML01000014.1"/>
</dbReference>
<gene>
    <name evidence="3" type="ORF">D0X99_19200</name>
</gene>
<proteinExistence type="predicted"/>
<dbReference type="Proteomes" id="UP000283522">
    <property type="component" value="Unassembled WGS sequence"/>
</dbReference>
<organism evidence="3 4">
    <name type="scientific">Algoriphagus lacus</name>
    <dbReference type="NCBI Taxonomy" id="2056311"/>
    <lineage>
        <taxon>Bacteria</taxon>
        <taxon>Pseudomonadati</taxon>
        <taxon>Bacteroidota</taxon>
        <taxon>Cytophagia</taxon>
        <taxon>Cytophagales</taxon>
        <taxon>Cyclobacteriaceae</taxon>
        <taxon>Algoriphagus</taxon>
    </lineage>
</organism>
<dbReference type="InterPro" id="IPR001789">
    <property type="entry name" value="Sig_transdc_resp-reg_receiver"/>
</dbReference>
<feature type="domain" description="Response regulatory" evidence="2">
    <location>
        <begin position="6"/>
        <end position="131"/>
    </location>
</feature>